<organism evidence="3 4">
    <name type="scientific">Acer yangbiense</name>
    <dbReference type="NCBI Taxonomy" id="1000413"/>
    <lineage>
        <taxon>Eukaryota</taxon>
        <taxon>Viridiplantae</taxon>
        <taxon>Streptophyta</taxon>
        <taxon>Embryophyta</taxon>
        <taxon>Tracheophyta</taxon>
        <taxon>Spermatophyta</taxon>
        <taxon>Magnoliopsida</taxon>
        <taxon>eudicotyledons</taxon>
        <taxon>Gunneridae</taxon>
        <taxon>Pentapetalae</taxon>
        <taxon>rosids</taxon>
        <taxon>malvids</taxon>
        <taxon>Sapindales</taxon>
        <taxon>Sapindaceae</taxon>
        <taxon>Hippocastanoideae</taxon>
        <taxon>Acereae</taxon>
        <taxon>Acer</taxon>
    </lineage>
</organism>
<evidence type="ECO:0000313" key="3">
    <source>
        <dbReference type="EMBL" id="TXG60160.1"/>
    </source>
</evidence>
<keyword evidence="1" id="KW-0479">Metal-binding</keyword>
<gene>
    <name evidence="3" type="ORF">EZV62_014733</name>
</gene>
<dbReference type="PROSITE" id="PS50089">
    <property type="entry name" value="ZF_RING_2"/>
    <property type="match status" value="1"/>
</dbReference>
<feature type="domain" description="RING-type" evidence="2">
    <location>
        <begin position="273"/>
        <end position="314"/>
    </location>
</feature>
<dbReference type="CDD" id="cd16454">
    <property type="entry name" value="RING-H2_PA-TM-RING"/>
    <property type="match status" value="1"/>
</dbReference>
<dbReference type="PANTHER" id="PTHR22765:SF434">
    <property type="entry name" value="GB|AAD18119.1-RELATED"/>
    <property type="match status" value="1"/>
</dbReference>
<accession>A0A5C7HT18</accession>
<dbReference type="EMBL" id="VAHF01000006">
    <property type="protein sequence ID" value="TXG60160.1"/>
    <property type="molecule type" value="Genomic_DNA"/>
</dbReference>
<proteinExistence type="predicted"/>
<dbReference type="GO" id="GO:0008270">
    <property type="term" value="F:zinc ion binding"/>
    <property type="evidence" value="ECO:0007669"/>
    <property type="project" value="UniProtKB-KW"/>
</dbReference>
<evidence type="ECO:0000259" key="2">
    <source>
        <dbReference type="PROSITE" id="PS50089"/>
    </source>
</evidence>
<dbReference type="Gene3D" id="3.30.40.10">
    <property type="entry name" value="Zinc/RING finger domain, C3HC4 (zinc finger)"/>
    <property type="match status" value="1"/>
</dbReference>
<dbReference type="InterPro" id="IPR001841">
    <property type="entry name" value="Znf_RING"/>
</dbReference>
<keyword evidence="4" id="KW-1185">Reference proteome</keyword>
<dbReference type="GO" id="GO:0061630">
    <property type="term" value="F:ubiquitin protein ligase activity"/>
    <property type="evidence" value="ECO:0007669"/>
    <property type="project" value="TreeGrafter"/>
</dbReference>
<name>A0A5C7HT18_9ROSI</name>
<dbReference type="OrthoDB" id="8062037at2759"/>
<dbReference type="InterPro" id="IPR051826">
    <property type="entry name" value="E3_ubiquitin-ligase_domain"/>
</dbReference>
<keyword evidence="1" id="KW-0863">Zinc-finger</keyword>
<dbReference type="PANTHER" id="PTHR22765">
    <property type="entry name" value="RING FINGER AND PROTEASE ASSOCIATED DOMAIN-CONTAINING"/>
    <property type="match status" value="1"/>
</dbReference>
<protein>
    <recommendedName>
        <fullName evidence="2">RING-type domain-containing protein</fullName>
    </recommendedName>
</protein>
<dbReference type="Pfam" id="PF13639">
    <property type="entry name" value="zf-RING_2"/>
    <property type="match status" value="1"/>
</dbReference>
<dbReference type="Proteomes" id="UP000323000">
    <property type="component" value="Chromosome 6"/>
</dbReference>
<dbReference type="SUPFAM" id="SSF57850">
    <property type="entry name" value="RING/U-box"/>
    <property type="match status" value="1"/>
</dbReference>
<dbReference type="AlphaFoldDB" id="A0A5C7HT18"/>
<keyword evidence="1" id="KW-0862">Zinc</keyword>
<dbReference type="SMART" id="SM00184">
    <property type="entry name" value="RING"/>
    <property type="match status" value="1"/>
</dbReference>
<reference evidence="4" key="1">
    <citation type="journal article" date="2019" name="Gigascience">
        <title>De novo genome assembly of the endangered Acer yangbiense, a plant species with extremely small populations endemic to Yunnan Province, China.</title>
        <authorList>
            <person name="Yang J."/>
            <person name="Wariss H.M."/>
            <person name="Tao L."/>
            <person name="Zhang R."/>
            <person name="Yun Q."/>
            <person name="Hollingsworth P."/>
            <person name="Dao Z."/>
            <person name="Luo G."/>
            <person name="Guo H."/>
            <person name="Ma Y."/>
            <person name="Sun W."/>
        </authorList>
    </citation>
    <scope>NUCLEOTIDE SEQUENCE [LARGE SCALE GENOMIC DNA]</scope>
    <source>
        <strain evidence="4">cv. Malutang</strain>
    </source>
</reference>
<comment type="caution">
    <text evidence="3">The sequence shown here is derived from an EMBL/GenBank/DDBJ whole genome shotgun (WGS) entry which is preliminary data.</text>
</comment>
<dbReference type="InterPro" id="IPR013083">
    <property type="entry name" value="Znf_RING/FYVE/PHD"/>
</dbReference>
<evidence type="ECO:0000313" key="4">
    <source>
        <dbReference type="Proteomes" id="UP000323000"/>
    </source>
</evidence>
<sequence length="318" mass="36879">MSMCLCNKPYLGSKSSRSRLCDHLSFFFVLFNLHRSKNSRLLVRFISNFLEKEKPLFFNSKMANYQLEFRQNNEIIDRNLNWLNTNFFGFVIELQVHRRRNNGELRATNRTCYQENDVFLSERGMREFLIRILSAEEMFVNFSQFLCDNVVQLICRSPSGWPHTLPVYSLEHLVLSFLGNVLLMRNNPMNRFLTLVPIQLNLVIDESRHLQFLDDSILNGNVSLYRGLMQRLDDSVIILESHHHQSLEVGLSNTASAAVQRLKEEMAEVSTDCSICLESVGVGEIVARMPCSHLFHTTCITRWLHRKPSCPLCRAPAC</sequence>
<evidence type="ECO:0000256" key="1">
    <source>
        <dbReference type="PROSITE-ProRule" id="PRU00175"/>
    </source>
</evidence>
<dbReference type="GO" id="GO:0006511">
    <property type="term" value="P:ubiquitin-dependent protein catabolic process"/>
    <property type="evidence" value="ECO:0007669"/>
    <property type="project" value="TreeGrafter"/>
</dbReference>